<reference evidence="1" key="1">
    <citation type="submission" date="2021-06" db="EMBL/GenBank/DDBJ databases">
        <authorList>
            <person name="Kallberg Y."/>
            <person name="Tangrot J."/>
            <person name="Rosling A."/>
        </authorList>
    </citation>
    <scope>NUCLEOTIDE SEQUENCE</scope>
    <source>
        <strain evidence="1">MA461A</strain>
    </source>
</reference>
<sequence>HSQHQFNNSSFEQSADLEKTFITVVFEPNPQELEISPICYTPLIRAKPS</sequence>
<name>A0ACA9LHP8_9GLOM</name>
<feature type="non-terminal residue" evidence="1">
    <location>
        <position position="1"/>
    </location>
</feature>
<keyword evidence="2" id="KW-1185">Reference proteome</keyword>
<evidence type="ECO:0000313" key="1">
    <source>
        <dbReference type="EMBL" id="CAG8531156.1"/>
    </source>
</evidence>
<comment type="caution">
    <text evidence="1">The sequence shown here is derived from an EMBL/GenBank/DDBJ whole genome shotgun (WGS) entry which is preliminary data.</text>
</comment>
<evidence type="ECO:0000313" key="2">
    <source>
        <dbReference type="Proteomes" id="UP000789920"/>
    </source>
</evidence>
<protein>
    <submittedName>
        <fullName evidence="1">19977_t:CDS:1</fullName>
    </submittedName>
</protein>
<gene>
    <name evidence="1" type="ORF">RPERSI_LOCUS3145</name>
</gene>
<organism evidence="1 2">
    <name type="scientific">Racocetra persica</name>
    <dbReference type="NCBI Taxonomy" id="160502"/>
    <lineage>
        <taxon>Eukaryota</taxon>
        <taxon>Fungi</taxon>
        <taxon>Fungi incertae sedis</taxon>
        <taxon>Mucoromycota</taxon>
        <taxon>Glomeromycotina</taxon>
        <taxon>Glomeromycetes</taxon>
        <taxon>Diversisporales</taxon>
        <taxon>Gigasporaceae</taxon>
        <taxon>Racocetra</taxon>
    </lineage>
</organism>
<proteinExistence type="predicted"/>
<accession>A0ACA9LHP8</accession>
<dbReference type="EMBL" id="CAJVQC010003709">
    <property type="protein sequence ID" value="CAG8531156.1"/>
    <property type="molecule type" value="Genomic_DNA"/>
</dbReference>
<dbReference type="Proteomes" id="UP000789920">
    <property type="component" value="Unassembled WGS sequence"/>
</dbReference>